<dbReference type="GO" id="GO:0080090">
    <property type="term" value="P:regulation of primary metabolic process"/>
    <property type="evidence" value="ECO:0007669"/>
    <property type="project" value="UniProtKB-ARBA"/>
</dbReference>
<protein>
    <recommendedName>
        <fullName evidence="4">Peptidyl-prolyl cis-trans isomerase</fullName>
        <ecNumber evidence="4">5.2.1.8</ecNumber>
    </recommendedName>
</protein>
<dbReference type="PANTHER" id="PTHR10657:SF4">
    <property type="entry name" value="PEPTIDYL-PROLYL CIS-TRANS ISOMERASE-RELATED"/>
    <property type="match status" value="1"/>
</dbReference>
<keyword evidence="2 4" id="KW-0697">Rotamase</keyword>
<organism evidence="5 6">
    <name type="scientific">Phlebotomus papatasi</name>
    <name type="common">Sandfly</name>
    <dbReference type="NCBI Taxonomy" id="29031"/>
    <lineage>
        <taxon>Eukaryota</taxon>
        <taxon>Metazoa</taxon>
        <taxon>Ecdysozoa</taxon>
        <taxon>Arthropoda</taxon>
        <taxon>Hexapoda</taxon>
        <taxon>Insecta</taxon>
        <taxon>Pterygota</taxon>
        <taxon>Neoptera</taxon>
        <taxon>Endopterygota</taxon>
        <taxon>Diptera</taxon>
        <taxon>Nematocera</taxon>
        <taxon>Psychodoidea</taxon>
        <taxon>Psychodidae</taxon>
        <taxon>Phlebotomus</taxon>
        <taxon>Phlebotomus</taxon>
    </lineage>
</organism>
<keyword evidence="6" id="KW-1185">Reference proteome</keyword>
<dbReference type="VEuPathDB" id="VectorBase:PPAPM1_011434"/>
<dbReference type="SUPFAM" id="SSF51045">
    <property type="entry name" value="WW domain"/>
    <property type="match status" value="1"/>
</dbReference>
<name>A0A1B0D4D5_PHLPP</name>
<dbReference type="SUPFAM" id="SSF54534">
    <property type="entry name" value="FKBP-like"/>
    <property type="match status" value="1"/>
</dbReference>
<dbReference type="FunFam" id="2.20.70.10:FF:000085">
    <property type="entry name" value="Peptidyl-prolyl cis-trans isomerase"/>
    <property type="match status" value="1"/>
</dbReference>
<dbReference type="GO" id="GO:0005829">
    <property type="term" value="C:cytosol"/>
    <property type="evidence" value="ECO:0007669"/>
    <property type="project" value="TreeGrafter"/>
</dbReference>
<dbReference type="InterPro" id="IPR001202">
    <property type="entry name" value="WW_dom"/>
</dbReference>
<dbReference type="GO" id="GO:0005634">
    <property type="term" value="C:nucleus"/>
    <property type="evidence" value="ECO:0007669"/>
    <property type="project" value="TreeGrafter"/>
</dbReference>
<dbReference type="Gene3D" id="3.10.50.40">
    <property type="match status" value="1"/>
</dbReference>
<keyword evidence="3 4" id="KW-0413">Isomerase</keyword>
<proteinExistence type="predicted"/>
<dbReference type="KEGG" id="ppap:129807618"/>
<evidence type="ECO:0000313" key="5">
    <source>
        <dbReference type="EnsemblMetazoa" id="PPAI002273-PA"/>
    </source>
</evidence>
<sequence length="162" mass="17887">MADSTEEVIPAGWEKRLSRSTGMHYYLNVHTKESQWDLPTAPAEPASTQGPTNIQCSHLLVKHAKSRRPSSWRQENITRSKEEAQKILEGYLQQVQSGEATLQELAQKFSDCSSAKRGGDLGSFGRGVMQKAFEEAAFALKVGELSGIVDTDSGLHIIQRTL</sequence>
<dbReference type="InterPro" id="IPR036020">
    <property type="entry name" value="WW_dom_sf"/>
</dbReference>
<dbReference type="AlphaFoldDB" id="A0A1B0D4D5"/>
<dbReference type="Gene3D" id="2.20.70.10">
    <property type="match status" value="1"/>
</dbReference>
<dbReference type="PROSITE" id="PS50020">
    <property type="entry name" value="WW_DOMAIN_2"/>
    <property type="match status" value="1"/>
</dbReference>
<dbReference type="GO" id="GO:0003755">
    <property type="term" value="F:peptidyl-prolyl cis-trans isomerase activity"/>
    <property type="evidence" value="ECO:0007669"/>
    <property type="project" value="UniProtKB-UniRule"/>
</dbReference>
<dbReference type="Proteomes" id="UP000092462">
    <property type="component" value="Unassembled WGS sequence"/>
</dbReference>
<dbReference type="EC" id="5.2.1.8" evidence="4"/>
<evidence type="ECO:0000313" key="6">
    <source>
        <dbReference type="Proteomes" id="UP000092462"/>
    </source>
</evidence>
<dbReference type="InterPro" id="IPR046357">
    <property type="entry name" value="PPIase_dom_sf"/>
</dbReference>
<dbReference type="GO" id="GO:0010604">
    <property type="term" value="P:positive regulation of macromolecule metabolic process"/>
    <property type="evidence" value="ECO:0007669"/>
    <property type="project" value="UniProtKB-ARBA"/>
</dbReference>
<dbReference type="VEuPathDB" id="VectorBase:PPAI002273"/>
<evidence type="ECO:0000256" key="2">
    <source>
        <dbReference type="ARBA" id="ARBA00023110"/>
    </source>
</evidence>
<dbReference type="EnsemblMetazoa" id="PPAI002273-RA">
    <property type="protein sequence ID" value="PPAI002273-PA"/>
    <property type="gene ID" value="PPAI002273"/>
</dbReference>
<dbReference type="GeneID" id="129807618"/>
<dbReference type="PROSITE" id="PS01159">
    <property type="entry name" value="WW_DOMAIN_1"/>
    <property type="match status" value="1"/>
</dbReference>
<evidence type="ECO:0000256" key="3">
    <source>
        <dbReference type="ARBA" id="ARBA00023235"/>
    </source>
</evidence>
<dbReference type="PROSITE" id="PS50198">
    <property type="entry name" value="PPIC_PPIASE_2"/>
    <property type="match status" value="1"/>
</dbReference>
<evidence type="ECO:0000256" key="4">
    <source>
        <dbReference type="RuleBase" id="RU363014"/>
    </source>
</evidence>
<dbReference type="FunFam" id="3.10.50.40:FF:000026">
    <property type="entry name" value="Peptidyl-prolyl cis-trans isomerase"/>
    <property type="match status" value="1"/>
</dbReference>
<dbReference type="CDD" id="cd00201">
    <property type="entry name" value="WW"/>
    <property type="match status" value="1"/>
</dbReference>
<dbReference type="Pfam" id="PF00639">
    <property type="entry name" value="Rotamase"/>
    <property type="match status" value="1"/>
</dbReference>
<comment type="catalytic activity">
    <reaction evidence="1 4">
        <text>[protein]-peptidylproline (omega=180) = [protein]-peptidylproline (omega=0)</text>
        <dbReference type="Rhea" id="RHEA:16237"/>
        <dbReference type="Rhea" id="RHEA-COMP:10747"/>
        <dbReference type="Rhea" id="RHEA-COMP:10748"/>
        <dbReference type="ChEBI" id="CHEBI:83833"/>
        <dbReference type="ChEBI" id="CHEBI:83834"/>
        <dbReference type="EC" id="5.2.1.8"/>
    </reaction>
</comment>
<dbReference type="RefSeq" id="XP_055712978.1">
    <property type="nucleotide sequence ID" value="XM_055857003.1"/>
</dbReference>
<dbReference type="InterPro" id="IPR051370">
    <property type="entry name" value="PPIase_Pin1"/>
</dbReference>
<dbReference type="PANTHER" id="PTHR10657">
    <property type="entry name" value="PEPTIDYL-PROLYL CIS-TRANS ISOMERASE"/>
    <property type="match status" value="1"/>
</dbReference>
<accession>A0A1B0D4D5</accession>
<dbReference type="Pfam" id="PF00397">
    <property type="entry name" value="WW"/>
    <property type="match status" value="1"/>
</dbReference>
<reference evidence="5" key="1">
    <citation type="submission" date="2022-08" db="UniProtKB">
        <authorList>
            <consortium name="EnsemblMetazoa"/>
        </authorList>
    </citation>
    <scope>IDENTIFICATION</scope>
    <source>
        <strain evidence="5">Israel</strain>
    </source>
</reference>
<dbReference type="OrthoDB" id="2530521at2759"/>
<evidence type="ECO:0000256" key="1">
    <source>
        <dbReference type="ARBA" id="ARBA00000971"/>
    </source>
</evidence>
<dbReference type="InterPro" id="IPR000297">
    <property type="entry name" value="PPIase_PpiC"/>
</dbReference>
<dbReference type="SMART" id="SM00456">
    <property type="entry name" value="WW"/>
    <property type="match status" value="1"/>
</dbReference>
<dbReference type="EMBL" id="AJVK01011379">
    <property type="status" value="NOT_ANNOTATED_CDS"/>
    <property type="molecule type" value="Genomic_DNA"/>
</dbReference>